<evidence type="ECO:0000256" key="1">
    <source>
        <dbReference type="SAM" id="MobiDB-lite"/>
    </source>
</evidence>
<feature type="domain" description="Retrovirus-related Pol polyprotein from transposon TNT 1-94-like beta-barrel" evidence="3">
    <location>
        <begin position="357"/>
        <end position="430"/>
    </location>
</feature>
<dbReference type="InterPro" id="IPR057670">
    <property type="entry name" value="SH3_retrovirus"/>
</dbReference>
<sequence length="715" mass="81211">MGEESENFKIHHSENPGLSLVTNLLDGTNFLSWSRSVKLTLGVKMKMGFITGEAVKPTEGGKELEQWIRCDNLVTCWILNSISKDIVESFMYTKTSRDLWIELETRFGQSNGPMIYRLKREMISVTQGTLSVSAYFSKLKKIWDELDNIVPTPECSCGAMKIISEMKESDQLMQFLVGLNEVFDQTRNQILMMDPLPNTSRAYSMVLKMESQRDITPSNVCPPQNMAMQVIRTIEKPKGFQKRRNNIDKKSQICKHCGKTGHTKEVCFEIYGFPDWYKNLIEQKKGNNRALVAADSTEQVHNATSEGTVAEIVRTELQKYFGGIEHGASTNNSITGAEYAGKCSKTSLVNKLCSNLWVIDSGATTHMSNNLAFFDKLYTNKTNSSIHLADGTQHSVIKAGNILLFDKIPLYDVAYVPKLRFNLLSVSKLCCKSDITFKFFPTYCVMQDQRTKQILGVGSLIGKLYILDSHSMQQEHVNRILASDTDLSLNVSSTNYEVWHRRLGHISDNVMVHIGYANNQKGYRLYDIKKGEIIVSRDVVFQEHIFPYMGQQTDPITCSIPALDSDIDLLDNEDDPADNNDPPPHPLQEQTLTTEPEPSNILRRSSRTITRPAKLQDFICSQVSEQPDLLTATYTRDMHACFLVASSHEQEPRTYNQAIKRKEWKEAMKTELDALEKNNTWDIVKLPNNKRTIGCKWVYKLKLNSDGTIDRYKAS</sequence>
<dbReference type="Proteomes" id="UP000504604">
    <property type="component" value="Linkage group LG4"/>
</dbReference>
<dbReference type="Pfam" id="PF25597">
    <property type="entry name" value="SH3_retrovirus"/>
    <property type="match status" value="1"/>
</dbReference>
<dbReference type="GeneID" id="110011867"/>
<dbReference type="PANTHER" id="PTHR37610:SF40">
    <property type="entry name" value="OS01G0909600 PROTEIN"/>
    <property type="match status" value="1"/>
</dbReference>
<keyword evidence="5" id="KW-1185">Reference proteome</keyword>
<dbReference type="RefSeq" id="XP_020548978.1">
    <property type="nucleotide sequence ID" value="XM_020693319.1"/>
</dbReference>
<feature type="domain" description="Retrotransposon Copia-like N-terminal" evidence="2">
    <location>
        <begin position="11"/>
        <end position="57"/>
    </location>
</feature>
<evidence type="ECO:0000259" key="2">
    <source>
        <dbReference type="Pfam" id="PF14244"/>
    </source>
</evidence>
<reference evidence="6" key="1">
    <citation type="submission" date="2025-08" db="UniProtKB">
        <authorList>
            <consortium name="RefSeq"/>
        </authorList>
    </citation>
    <scope>IDENTIFICATION</scope>
</reference>
<evidence type="ECO:0000259" key="4">
    <source>
        <dbReference type="Pfam" id="PF25597"/>
    </source>
</evidence>
<proteinExistence type="predicted"/>
<dbReference type="PANTHER" id="PTHR37610">
    <property type="entry name" value="CCHC-TYPE DOMAIN-CONTAINING PROTEIN"/>
    <property type="match status" value="1"/>
</dbReference>
<evidence type="ECO:0000259" key="3">
    <source>
        <dbReference type="Pfam" id="PF22936"/>
    </source>
</evidence>
<accession>A0A8M8UPY3</accession>
<dbReference type="OrthoDB" id="5544992at2759"/>
<feature type="compositionally biased region" description="Acidic residues" evidence="1">
    <location>
        <begin position="568"/>
        <end position="578"/>
    </location>
</feature>
<dbReference type="Pfam" id="PF14244">
    <property type="entry name" value="Retrotran_gag_3"/>
    <property type="match status" value="1"/>
</dbReference>
<dbReference type="Pfam" id="PF22936">
    <property type="entry name" value="Pol_BBD"/>
    <property type="match status" value="1"/>
</dbReference>
<dbReference type="KEGG" id="sind:110011867"/>
<name>A0A8M8UPY3_SESIN</name>
<feature type="region of interest" description="Disordered" evidence="1">
    <location>
        <begin position="568"/>
        <end position="606"/>
    </location>
</feature>
<feature type="compositionally biased region" description="Polar residues" evidence="1">
    <location>
        <begin position="588"/>
        <end position="597"/>
    </location>
</feature>
<feature type="domain" description="Retroviral polymerase SH3-like" evidence="4">
    <location>
        <begin position="511"/>
        <end position="549"/>
    </location>
</feature>
<evidence type="ECO:0000313" key="5">
    <source>
        <dbReference type="Proteomes" id="UP000504604"/>
    </source>
</evidence>
<evidence type="ECO:0000313" key="6">
    <source>
        <dbReference type="RefSeq" id="XP_020548978.1"/>
    </source>
</evidence>
<dbReference type="InterPro" id="IPR054722">
    <property type="entry name" value="PolX-like_BBD"/>
</dbReference>
<dbReference type="InterPro" id="IPR029472">
    <property type="entry name" value="Copia-like_N"/>
</dbReference>
<organism evidence="5 6">
    <name type="scientific">Sesamum indicum</name>
    <name type="common">Oriental sesame</name>
    <name type="synonym">Sesamum orientale</name>
    <dbReference type="NCBI Taxonomy" id="4182"/>
    <lineage>
        <taxon>Eukaryota</taxon>
        <taxon>Viridiplantae</taxon>
        <taxon>Streptophyta</taxon>
        <taxon>Embryophyta</taxon>
        <taxon>Tracheophyta</taxon>
        <taxon>Spermatophyta</taxon>
        <taxon>Magnoliopsida</taxon>
        <taxon>eudicotyledons</taxon>
        <taxon>Gunneridae</taxon>
        <taxon>Pentapetalae</taxon>
        <taxon>asterids</taxon>
        <taxon>lamiids</taxon>
        <taxon>Lamiales</taxon>
        <taxon>Pedaliaceae</taxon>
        <taxon>Sesamum</taxon>
    </lineage>
</organism>
<protein>
    <submittedName>
        <fullName evidence="6">Uncharacterized protein LOC110011867</fullName>
    </submittedName>
</protein>
<dbReference type="AlphaFoldDB" id="A0A8M8UPY3"/>
<gene>
    <name evidence="6" type="primary">LOC110011867</name>
</gene>